<dbReference type="GO" id="GO:0003677">
    <property type="term" value="F:DNA binding"/>
    <property type="evidence" value="ECO:0007669"/>
    <property type="project" value="InterPro"/>
</dbReference>
<name>A0A0H5PVE9_9ZZZZ</name>
<evidence type="ECO:0000256" key="1">
    <source>
        <dbReference type="SAM" id="MobiDB-lite"/>
    </source>
</evidence>
<protein>
    <recommendedName>
        <fullName evidence="2">Nuclease associated modular domain-containing protein</fullName>
    </recommendedName>
</protein>
<keyword evidence="3" id="KW-0614">Plasmid</keyword>
<dbReference type="SUPFAM" id="SSF64496">
    <property type="entry name" value="DNA-binding domain of intron-encoded endonucleases"/>
    <property type="match status" value="1"/>
</dbReference>
<dbReference type="AlphaFoldDB" id="A0A0H5PVE9"/>
<reference evidence="3" key="1">
    <citation type="submission" date="2015-06" db="EMBL/GenBank/DDBJ databases">
        <authorList>
            <person name="Joergensen T."/>
        </authorList>
    </citation>
    <scope>NUCLEOTIDE SEQUENCE</scope>
    <source>
        <plasmid evidence="3">pRGRH0055</plasmid>
    </source>
</reference>
<proteinExistence type="predicted"/>
<feature type="domain" description="Nuclease associated modular" evidence="2">
    <location>
        <begin position="3"/>
        <end position="19"/>
    </location>
</feature>
<dbReference type="SMART" id="SM00496">
    <property type="entry name" value="IENR2"/>
    <property type="match status" value="2"/>
</dbReference>
<feature type="domain" description="Nuclease associated modular" evidence="2">
    <location>
        <begin position="20"/>
        <end position="36"/>
    </location>
</feature>
<accession>A0A0H5PVE9</accession>
<dbReference type="InterPro" id="IPR003611">
    <property type="entry name" value="NUMOD3"/>
</dbReference>
<feature type="region of interest" description="Disordered" evidence="1">
    <location>
        <begin position="1"/>
        <end position="60"/>
    </location>
</feature>
<organism evidence="3">
    <name type="scientific">uncultured prokaryote</name>
    <dbReference type="NCBI Taxonomy" id="198431"/>
    <lineage>
        <taxon>unclassified sequences</taxon>
        <taxon>environmental samples</taxon>
    </lineage>
</organism>
<reference evidence="3" key="2">
    <citation type="submission" date="2015-07" db="EMBL/GenBank/DDBJ databases">
        <title>Plasmids, circular viruses and viroids from rat gut.</title>
        <authorList>
            <person name="Jorgensen T.J."/>
            <person name="Hansen M.A."/>
            <person name="Xu Z."/>
            <person name="Tabak M.A."/>
            <person name="Sorensen S.J."/>
            <person name="Hansen L.H."/>
        </authorList>
    </citation>
    <scope>NUCLEOTIDE SEQUENCE</scope>
    <source>
        <plasmid evidence="3">pRGRH0055</plasmid>
    </source>
</reference>
<geneLocation type="plasmid" evidence="3">
    <name>pRGRH0055</name>
</geneLocation>
<dbReference type="EMBL" id="LN852746">
    <property type="protein sequence ID" value="CRY93726.1"/>
    <property type="molecule type" value="Genomic_DNA"/>
</dbReference>
<feature type="compositionally biased region" description="Low complexity" evidence="1">
    <location>
        <begin position="45"/>
        <end position="60"/>
    </location>
</feature>
<sequence>MGYSRTMSATHKEHISQALKGKKHTEQTKKLISQKIKARWAEVSPQPTQPTEPTKPTQIK</sequence>
<evidence type="ECO:0000313" key="3">
    <source>
        <dbReference type="EMBL" id="CRY93726.1"/>
    </source>
</evidence>
<evidence type="ECO:0000259" key="2">
    <source>
        <dbReference type="SMART" id="SM00496"/>
    </source>
</evidence>